<feature type="compositionally biased region" description="Basic and acidic residues" evidence="2">
    <location>
        <begin position="445"/>
        <end position="462"/>
    </location>
</feature>
<gene>
    <name evidence="3" type="ORF">CCMP2556_LOCUS39681</name>
</gene>
<feature type="coiled-coil region" evidence="1">
    <location>
        <begin position="3"/>
        <end position="37"/>
    </location>
</feature>
<dbReference type="Proteomes" id="UP001642484">
    <property type="component" value="Unassembled WGS sequence"/>
</dbReference>
<keyword evidence="1" id="KW-0175">Coiled coil</keyword>
<evidence type="ECO:0000256" key="2">
    <source>
        <dbReference type="SAM" id="MobiDB-lite"/>
    </source>
</evidence>
<sequence>MLEQDFEEALATAQKRMGRLEERLELQREGLQRWRRKSVQAAPVLAGHSLLHQSMLEASARERNKCWAECERLQALAEPEREPACQQLFVQCSGLQQLWKNCEDSSERMSQGLQKAADDNPNTGALLSAMDGALQAALDANSPRHVLLRAALQRLARLDDQLEQQRAALGARGRRRKNRAGPILPDETLAAFVEEEQEALTLLADTRDLLEPEAWQEMYDAWRAQVTSGLEQLAALGITVAGSGSDSSPKKNQSEAMVDPAEAMAEGRRRLRQLEDEYAKRNREGPTSLFSRRARPGTSLKVCDIADLKDDALVEGETAWLPWQAPKELGGQTEAVDSSSAWAEPRRLKMMEEEMERERMGLGRRHRKAAGEAVESEQDATDEVESWRQVVGVLEQLEAAKKHPGKEYGTVDPTAALVEARRRLKVMEDDSERQRLGLGRRRPKARDGDQARQEESEVERSLEVKVPSKQLKHRMESVDTSDAVAEARRRLHGMEEESERQRLLLGRRRRKPAEQARREELQKLVEGGTEFESIAREHTEGLDKQQSNIKEARAEWKNRGSWFRKRGEEPPKLHPFQVMESDRDAIEEIEFWRQMVGLEELQAEVLEAVLNIEG</sequence>
<proteinExistence type="predicted"/>
<organism evidence="3 4">
    <name type="scientific">Durusdinium trenchii</name>
    <dbReference type="NCBI Taxonomy" id="1381693"/>
    <lineage>
        <taxon>Eukaryota</taxon>
        <taxon>Sar</taxon>
        <taxon>Alveolata</taxon>
        <taxon>Dinophyceae</taxon>
        <taxon>Suessiales</taxon>
        <taxon>Symbiodiniaceae</taxon>
        <taxon>Durusdinium</taxon>
    </lineage>
</organism>
<evidence type="ECO:0000313" key="4">
    <source>
        <dbReference type="Proteomes" id="UP001642484"/>
    </source>
</evidence>
<comment type="caution">
    <text evidence="3">The sequence shown here is derived from an EMBL/GenBank/DDBJ whole genome shotgun (WGS) entry which is preliminary data.</text>
</comment>
<feature type="region of interest" description="Disordered" evidence="2">
    <location>
        <begin position="242"/>
        <end position="264"/>
    </location>
</feature>
<name>A0ABP0Q0C0_9DINO</name>
<evidence type="ECO:0000256" key="1">
    <source>
        <dbReference type="SAM" id="Coils"/>
    </source>
</evidence>
<reference evidence="3 4" key="1">
    <citation type="submission" date="2024-02" db="EMBL/GenBank/DDBJ databases">
        <authorList>
            <person name="Chen Y."/>
            <person name="Shah S."/>
            <person name="Dougan E. K."/>
            <person name="Thang M."/>
            <person name="Chan C."/>
        </authorList>
    </citation>
    <scope>NUCLEOTIDE SEQUENCE [LARGE SCALE GENOMIC DNA]</scope>
</reference>
<dbReference type="EMBL" id="CAXAMN010023806">
    <property type="protein sequence ID" value="CAK9081023.1"/>
    <property type="molecule type" value="Genomic_DNA"/>
</dbReference>
<keyword evidence="4" id="KW-1185">Reference proteome</keyword>
<protein>
    <submittedName>
        <fullName evidence="3">Uncharacterized protein</fullName>
    </submittedName>
</protein>
<feature type="region of interest" description="Disordered" evidence="2">
    <location>
        <begin position="428"/>
        <end position="462"/>
    </location>
</feature>
<evidence type="ECO:0000313" key="3">
    <source>
        <dbReference type="EMBL" id="CAK9081023.1"/>
    </source>
</evidence>
<accession>A0ABP0Q0C0</accession>